<dbReference type="PRINTS" id="PR00344">
    <property type="entry name" value="BCTRLSENSOR"/>
</dbReference>
<evidence type="ECO:0000313" key="9">
    <source>
        <dbReference type="EMBL" id="APX95380.1"/>
    </source>
</evidence>
<feature type="transmembrane region" description="Helical" evidence="7">
    <location>
        <begin position="46"/>
        <end position="67"/>
    </location>
</feature>
<dbReference type="OrthoDB" id="8127at2157"/>
<dbReference type="PROSITE" id="PS50109">
    <property type="entry name" value="HIS_KIN"/>
    <property type="match status" value="1"/>
</dbReference>
<accession>A0A1N6ZDX9</accession>
<dbReference type="SUPFAM" id="SSF47384">
    <property type="entry name" value="Homodimeric domain of signal transducing histidine kinase"/>
    <property type="match status" value="1"/>
</dbReference>
<keyword evidence="4" id="KW-0808">Transferase</keyword>
<dbReference type="Pfam" id="PF02518">
    <property type="entry name" value="HATPase_c"/>
    <property type="match status" value="1"/>
</dbReference>
<dbReference type="InterPro" id="IPR003594">
    <property type="entry name" value="HATPase_dom"/>
</dbReference>
<evidence type="ECO:0000259" key="8">
    <source>
        <dbReference type="PROSITE" id="PS50109"/>
    </source>
</evidence>
<dbReference type="InterPro" id="IPR005467">
    <property type="entry name" value="His_kinase_dom"/>
</dbReference>
<dbReference type="InterPro" id="IPR031623">
    <property type="entry name" value="HisKA_4TM"/>
</dbReference>
<sequence length="387" mass="42898">MAFVTRYVSPTSGRGVILFLGLTYATLSLVWASLRLSSGEPYSNVAVIILLTGGPAFVLLYGGFQLVHADLDSDLYPLIGGWTLGAVGVMFALLSLYHFQPADSLRNPYREILVLTALSSVAGLGVGMYDARARTSARELTQRNEELQRLQAQLEASNERLEQFAYAVSHDLEEPLRMITSYLSLLERRYADELDDDADEFIDYAVDGAERMKEMIDGLLEYSRIETRGESFESVDLDALLTDVQQNLELQIDESDAKITSDALPRVTGDPRQLRQVFQNLLSNALEYSGDDPPRVHVGATATDSRWQMSVRDEGIGIPPEQQDRVFEVFQRLHSHEEHAGTGIGLALCQRIVERHGGTIWIDSEPGAGTTFTFTLPPTQAPSKPAR</sequence>
<evidence type="ECO:0000256" key="5">
    <source>
        <dbReference type="ARBA" id="ARBA00022777"/>
    </source>
</evidence>
<dbReference type="Pfam" id="PF00512">
    <property type="entry name" value="HisKA"/>
    <property type="match status" value="1"/>
</dbReference>
<evidence type="ECO:0000313" key="10">
    <source>
        <dbReference type="EMBL" id="SIR25035.1"/>
    </source>
</evidence>
<dbReference type="EMBL" id="FTNP01000001">
    <property type="protein sequence ID" value="SIR25035.1"/>
    <property type="molecule type" value="Genomic_DNA"/>
</dbReference>
<dbReference type="InterPro" id="IPR036890">
    <property type="entry name" value="HATPase_C_sf"/>
</dbReference>
<dbReference type="EMBL" id="CP019327">
    <property type="protein sequence ID" value="APX95380.1"/>
    <property type="molecule type" value="Genomic_DNA"/>
</dbReference>
<dbReference type="GO" id="GO:0000155">
    <property type="term" value="F:phosphorelay sensor kinase activity"/>
    <property type="evidence" value="ECO:0007669"/>
    <property type="project" value="InterPro"/>
</dbReference>
<feature type="transmembrane region" description="Helical" evidence="7">
    <location>
        <begin position="111"/>
        <end position="129"/>
    </location>
</feature>
<keyword evidence="7" id="KW-0472">Membrane</keyword>
<organism evidence="10 11">
    <name type="scientific">Natronorubrum daqingense</name>
    <dbReference type="NCBI Taxonomy" id="588898"/>
    <lineage>
        <taxon>Archaea</taxon>
        <taxon>Methanobacteriati</taxon>
        <taxon>Methanobacteriota</taxon>
        <taxon>Stenosarchaea group</taxon>
        <taxon>Halobacteria</taxon>
        <taxon>Halobacteriales</taxon>
        <taxon>Natrialbaceae</taxon>
        <taxon>Natronorubrum</taxon>
    </lineage>
</organism>
<reference evidence="9 12" key="1">
    <citation type="submission" date="2017-01" db="EMBL/GenBank/DDBJ databases">
        <title>Complete genome sequence of Haloterrigena daqingensis type strain (JX313T).</title>
        <authorList>
            <person name="Shuang W."/>
        </authorList>
    </citation>
    <scope>NUCLEOTIDE SEQUENCE [LARGE SCALE GENOMIC DNA]</scope>
    <source>
        <strain evidence="9 12">JX313</strain>
    </source>
</reference>
<name>A0A1N6ZDX9_9EURY</name>
<dbReference type="Proteomes" id="UP000185687">
    <property type="component" value="Unassembled WGS sequence"/>
</dbReference>
<evidence type="ECO:0000256" key="3">
    <source>
        <dbReference type="ARBA" id="ARBA00022553"/>
    </source>
</evidence>
<dbReference type="CDD" id="cd00082">
    <property type="entry name" value="HisKA"/>
    <property type="match status" value="1"/>
</dbReference>
<proteinExistence type="predicted"/>
<dbReference type="STRING" id="588898.BB347_01435"/>
<dbReference type="InterPro" id="IPR036097">
    <property type="entry name" value="HisK_dim/P_sf"/>
</dbReference>
<dbReference type="SMART" id="SM00388">
    <property type="entry name" value="HisKA"/>
    <property type="match status" value="1"/>
</dbReference>
<evidence type="ECO:0000256" key="2">
    <source>
        <dbReference type="ARBA" id="ARBA00012438"/>
    </source>
</evidence>
<dbReference type="Gene3D" id="1.10.287.130">
    <property type="match status" value="1"/>
</dbReference>
<evidence type="ECO:0000256" key="1">
    <source>
        <dbReference type="ARBA" id="ARBA00000085"/>
    </source>
</evidence>
<evidence type="ECO:0000256" key="4">
    <source>
        <dbReference type="ARBA" id="ARBA00022679"/>
    </source>
</evidence>
<keyword evidence="7" id="KW-0812">Transmembrane</keyword>
<evidence type="ECO:0000256" key="7">
    <source>
        <dbReference type="SAM" id="Phobius"/>
    </source>
</evidence>
<dbReference type="SMART" id="SM00387">
    <property type="entry name" value="HATPase_c"/>
    <property type="match status" value="1"/>
</dbReference>
<evidence type="ECO:0000313" key="11">
    <source>
        <dbReference type="Proteomes" id="UP000185687"/>
    </source>
</evidence>
<dbReference type="Gene3D" id="3.30.565.10">
    <property type="entry name" value="Histidine kinase-like ATPase, C-terminal domain"/>
    <property type="match status" value="1"/>
</dbReference>
<evidence type="ECO:0000256" key="6">
    <source>
        <dbReference type="SAM" id="Coils"/>
    </source>
</evidence>
<keyword evidence="3" id="KW-0597">Phosphoprotein</keyword>
<protein>
    <recommendedName>
        <fullName evidence="2">histidine kinase</fullName>
        <ecNumber evidence="2">2.7.13.3</ecNumber>
    </recommendedName>
</protein>
<keyword evidence="5 10" id="KW-0418">Kinase</keyword>
<keyword evidence="6" id="KW-0175">Coiled coil</keyword>
<dbReference type="KEGG" id="hda:BB347_01435"/>
<dbReference type="PANTHER" id="PTHR43304:SF1">
    <property type="entry name" value="PAC DOMAIN-CONTAINING PROTEIN"/>
    <property type="match status" value="1"/>
</dbReference>
<dbReference type="InterPro" id="IPR052162">
    <property type="entry name" value="Sensor_kinase/Photoreceptor"/>
</dbReference>
<dbReference type="AlphaFoldDB" id="A0A1N6ZDX9"/>
<feature type="domain" description="Histidine kinase" evidence="8">
    <location>
        <begin position="167"/>
        <end position="380"/>
    </location>
</feature>
<dbReference type="InterPro" id="IPR004358">
    <property type="entry name" value="Sig_transdc_His_kin-like_C"/>
</dbReference>
<feature type="coiled-coil region" evidence="6">
    <location>
        <begin position="133"/>
        <end position="167"/>
    </location>
</feature>
<feature type="transmembrane region" description="Helical" evidence="7">
    <location>
        <begin position="15"/>
        <end position="34"/>
    </location>
</feature>
<dbReference type="PANTHER" id="PTHR43304">
    <property type="entry name" value="PHYTOCHROME-LIKE PROTEIN CPH1"/>
    <property type="match status" value="1"/>
</dbReference>
<keyword evidence="11" id="KW-1185">Reference proteome</keyword>
<dbReference type="InterPro" id="IPR003661">
    <property type="entry name" value="HisK_dim/P_dom"/>
</dbReference>
<keyword evidence="7" id="KW-1133">Transmembrane helix</keyword>
<reference evidence="10 11" key="2">
    <citation type="submission" date="2017-01" db="EMBL/GenBank/DDBJ databases">
        <authorList>
            <person name="Mah S.A."/>
            <person name="Swanson W.J."/>
            <person name="Moy G.W."/>
            <person name="Vacquier V.D."/>
        </authorList>
    </citation>
    <scope>NUCLEOTIDE SEQUENCE [LARGE SCALE GENOMIC DNA]</scope>
    <source>
        <strain evidence="10 11">CGMCC 1.8909</strain>
    </source>
</reference>
<comment type="catalytic activity">
    <reaction evidence="1">
        <text>ATP + protein L-histidine = ADP + protein N-phospho-L-histidine.</text>
        <dbReference type="EC" id="2.7.13.3"/>
    </reaction>
</comment>
<dbReference type="SUPFAM" id="SSF55874">
    <property type="entry name" value="ATPase domain of HSP90 chaperone/DNA topoisomerase II/histidine kinase"/>
    <property type="match status" value="1"/>
</dbReference>
<dbReference type="FunFam" id="3.30.565.10:FF:000006">
    <property type="entry name" value="Sensor histidine kinase WalK"/>
    <property type="match status" value="1"/>
</dbReference>
<dbReference type="Pfam" id="PF16926">
    <property type="entry name" value="HisKA_4TM"/>
    <property type="match status" value="1"/>
</dbReference>
<dbReference type="GeneID" id="30954564"/>
<gene>
    <name evidence="9" type="ORF">BB347_01435</name>
    <name evidence="10" type="ORF">SAMN05421809_0772</name>
</gene>
<dbReference type="Proteomes" id="UP000187321">
    <property type="component" value="Chromosome"/>
</dbReference>
<dbReference type="EC" id="2.7.13.3" evidence="2"/>
<evidence type="ECO:0000313" key="12">
    <source>
        <dbReference type="Proteomes" id="UP000187321"/>
    </source>
</evidence>
<feature type="transmembrane region" description="Helical" evidence="7">
    <location>
        <begin position="79"/>
        <end position="99"/>
    </location>
</feature>
<dbReference type="RefSeq" id="WP_076579107.1">
    <property type="nucleotide sequence ID" value="NZ_CP019327.1"/>
</dbReference>